<dbReference type="InterPro" id="IPR007624">
    <property type="entry name" value="RNA_pol_sigma70_r3"/>
</dbReference>
<feature type="domain" description="RNA polymerase sigma-70 region 2" evidence="7">
    <location>
        <begin position="199"/>
        <end position="269"/>
    </location>
</feature>
<evidence type="ECO:0000256" key="5">
    <source>
        <dbReference type="SAM" id="MobiDB-lite"/>
    </source>
</evidence>
<dbReference type="InterPro" id="IPR007627">
    <property type="entry name" value="RNA_pol_sigma70_r2"/>
</dbReference>
<dbReference type="KEGG" id="nhy:JQS43_11675"/>
<reference evidence="9" key="1">
    <citation type="submission" date="2021-02" db="EMBL/GenBank/DDBJ databases">
        <title>Natrosporangium hydrolyticum gen. nov., sp. nov, a haloalkaliphilic actinobacterium from a soda solonchak soil.</title>
        <authorList>
            <person name="Sorokin D.Y."/>
            <person name="Khijniak T.V."/>
            <person name="Zakharycheva A.P."/>
            <person name="Boueva O.V."/>
            <person name="Ariskina E.V."/>
            <person name="Hahnke R.L."/>
            <person name="Bunk B."/>
            <person name="Sproer C."/>
            <person name="Schumann P."/>
            <person name="Evtushenko L.I."/>
            <person name="Kublanov I.V."/>
        </authorList>
    </citation>
    <scope>NUCLEOTIDE SEQUENCE</scope>
    <source>
        <strain evidence="9">DSM 106523</strain>
    </source>
</reference>
<dbReference type="Pfam" id="PF04539">
    <property type="entry name" value="Sigma70_r3"/>
    <property type="match status" value="1"/>
</dbReference>
<dbReference type="SUPFAM" id="SSF88946">
    <property type="entry name" value="Sigma2 domain of RNA polymerase sigma factors"/>
    <property type="match status" value="1"/>
</dbReference>
<dbReference type="InterPro" id="IPR014284">
    <property type="entry name" value="RNA_pol_sigma-70_dom"/>
</dbReference>
<dbReference type="InterPro" id="IPR013325">
    <property type="entry name" value="RNA_pol_sigma_r2"/>
</dbReference>
<dbReference type="InterPro" id="IPR013324">
    <property type="entry name" value="RNA_pol_sigma_r3/r4-like"/>
</dbReference>
<keyword evidence="1" id="KW-0805">Transcription regulation</keyword>
<sequence length="453" mass="48922">MKGPAVTTSASVSHPTSDMTTIEDPCPDAGSAAALSDGLGWMFGPDAEPATPLTSDDVVGQAVEDLVGDWTRTGGQLTLGDVAMLATKRALSPAQHSEVLRLLARAGVDLPDTGAPGPRRAATPGYELQRDSIGQYLKTIARYPLIDGPREVELWSLISHGDAAQRELATATADDLAPGVRQHLLATAQAGRRAHNELVCANLRLVVSVARLAQYQSSGVEFADRIQDGNLGLMRAADKFDGSKGFKFSTYATWWIRQSIERGIGDRGRTIRIPIHFHEKVQQVKRTISRLTVRLDRDPTLTEIADKTGLSPGTVQFVLDLIRPVVSIDALLGDDGDLHLSDVIGNPAERDGRADPAEIVSHAMLASDVCRAVWTLLPGRAVDVIARRFGLGTDHEETLEAIAADYGVTRERIRQIEGKSLTTLRVSEEAAMLRAYLIDDSPAPRDLVRKGTR</sequence>
<dbReference type="AlphaFoldDB" id="A0A895YGD0"/>
<evidence type="ECO:0000313" key="9">
    <source>
        <dbReference type="EMBL" id="QSB16877.1"/>
    </source>
</evidence>
<evidence type="ECO:0000259" key="6">
    <source>
        <dbReference type="Pfam" id="PF04539"/>
    </source>
</evidence>
<keyword evidence="3" id="KW-0238">DNA-binding</keyword>
<dbReference type="InterPro" id="IPR050239">
    <property type="entry name" value="Sigma-70_RNA_pol_init_factors"/>
</dbReference>
<keyword evidence="4" id="KW-0804">Transcription</keyword>
<evidence type="ECO:0000313" key="10">
    <source>
        <dbReference type="Proteomes" id="UP000662857"/>
    </source>
</evidence>
<dbReference type="Pfam" id="PF04542">
    <property type="entry name" value="Sigma70_r2"/>
    <property type="match status" value="1"/>
</dbReference>
<feature type="compositionally biased region" description="Polar residues" evidence="5">
    <location>
        <begin position="1"/>
        <end position="20"/>
    </location>
</feature>
<dbReference type="SUPFAM" id="SSF88659">
    <property type="entry name" value="Sigma3 and sigma4 domains of RNA polymerase sigma factors"/>
    <property type="match status" value="2"/>
</dbReference>
<gene>
    <name evidence="9" type="ORF">JQS43_11675</name>
</gene>
<dbReference type="InterPro" id="IPR000943">
    <property type="entry name" value="RNA_pol_sigma70"/>
</dbReference>
<dbReference type="PRINTS" id="PR00046">
    <property type="entry name" value="SIGMA70FCT"/>
</dbReference>
<accession>A0A895YGD0</accession>
<evidence type="ECO:0000259" key="8">
    <source>
        <dbReference type="Pfam" id="PF04545"/>
    </source>
</evidence>
<protein>
    <submittedName>
        <fullName evidence="9">Sigma-70 family RNA polymerase sigma factor</fullName>
    </submittedName>
</protein>
<evidence type="ECO:0000256" key="3">
    <source>
        <dbReference type="ARBA" id="ARBA00023125"/>
    </source>
</evidence>
<keyword evidence="10" id="KW-1185">Reference proteome</keyword>
<dbReference type="Gene3D" id="1.10.10.10">
    <property type="entry name" value="Winged helix-like DNA-binding domain superfamily/Winged helix DNA-binding domain"/>
    <property type="match status" value="2"/>
</dbReference>
<evidence type="ECO:0000256" key="2">
    <source>
        <dbReference type="ARBA" id="ARBA00023082"/>
    </source>
</evidence>
<dbReference type="EMBL" id="CP070499">
    <property type="protein sequence ID" value="QSB16877.1"/>
    <property type="molecule type" value="Genomic_DNA"/>
</dbReference>
<dbReference type="InterPro" id="IPR036388">
    <property type="entry name" value="WH-like_DNA-bd_sf"/>
</dbReference>
<dbReference type="GO" id="GO:0003677">
    <property type="term" value="F:DNA binding"/>
    <property type="evidence" value="ECO:0007669"/>
    <property type="project" value="UniProtKB-KW"/>
</dbReference>
<dbReference type="NCBIfam" id="TIGR02937">
    <property type="entry name" value="sigma70-ECF"/>
    <property type="match status" value="1"/>
</dbReference>
<dbReference type="PANTHER" id="PTHR30603">
    <property type="entry name" value="RNA POLYMERASE SIGMA FACTOR RPO"/>
    <property type="match status" value="1"/>
</dbReference>
<feature type="domain" description="RNA polymerase sigma-70 region 3" evidence="6">
    <location>
        <begin position="279"/>
        <end position="345"/>
    </location>
</feature>
<evidence type="ECO:0000256" key="4">
    <source>
        <dbReference type="ARBA" id="ARBA00023163"/>
    </source>
</evidence>
<proteinExistence type="predicted"/>
<dbReference type="Proteomes" id="UP000662857">
    <property type="component" value="Chromosome"/>
</dbReference>
<evidence type="ECO:0000256" key="1">
    <source>
        <dbReference type="ARBA" id="ARBA00023015"/>
    </source>
</evidence>
<dbReference type="InterPro" id="IPR007630">
    <property type="entry name" value="RNA_pol_sigma70_r4"/>
</dbReference>
<feature type="region of interest" description="Disordered" evidence="5">
    <location>
        <begin position="1"/>
        <end position="33"/>
    </location>
</feature>
<feature type="domain" description="RNA polymerase sigma-70 region 4" evidence="8">
    <location>
        <begin position="377"/>
        <end position="425"/>
    </location>
</feature>
<organism evidence="9 10">
    <name type="scientific">Natronosporangium hydrolyticum</name>
    <dbReference type="NCBI Taxonomy" id="2811111"/>
    <lineage>
        <taxon>Bacteria</taxon>
        <taxon>Bacillati</taxon>
        <taxon>Actinomycetota</taxon>
        <taxon>Actinomycetes</taxon>
        <taxon>Micromonosporales</taxon>
        <taxon>Micromonosporaceae</taxon>
        <taxon>Natronosporangium</taxon>
    </lineage>
</organism>
<name>A0A895YGD0_9ACTN</name>
<dbReference type="GO" id="GO:0016987">
    <property type="term" value="F:sigma factor activity"/>
    <property type="evidence" value="ECO:0007669"/>
    <property type="project" value="UniProtKB-KW"/>
</dbReference>
<dbReference type="RefSeq" id="WP_239679117.1">
    <property type="nucleotide sequence ID" value="NZ_CP070499.1"/>
</dbReference>
<keyword evidence="2" id="KW-0731">Sigma factor</keyword>
<dbReference type="Gene3D" id="1.10.601.10">
    <property type="entry name" value="RNA Polymerase Primary Sigma Factor"/>
    <property type="match status" value="1"/>
</dbReference>
<dbReference type="GO" id="GO:0006352">
    <property type="term" value="P:DNA-templated transcription initiation"/>
    <property type="evidence" value="ECO:0007669"/>
    <property type="project" value="InterPro"/>
</dbReference>
<dbReference type="Pfam" id="PF04545">
    <property type="entry name" value="Sigma70_r4"/>
    <property type="match status" value="1"/>
</dbReference>
<dbReference type="PANTHER" id="PTHR30603:SF47">
    <property type="entry name" value="RNA POLYMERASE SIGMA FACTOR SIGD, CHLOROPLASTIC"/>
    <property type="match status" value="1"/>
</dbReference>
<evidence type="ECO:0000259" key="7">
    <source>
        <dbReference type="Pfam" id="PF04542"/>
    </source>
</evidence>